<proteinExistence type="predicted"/>
<evidence type="ECO:0000313" key="2">
    <source>
        <dbReference type="Proteomes" id="UP000759443"/>
    </source>
</evidence>
<keyword evidence="2" id="KW-1185">Reference proteome</keyword>
<protein>
    <submittedName>
        <fullName evidence="1">Uncharacterized protein</fullName>
    </submittedName>
</protein>
<organism evidence="1 2">
    <name type="scientific">Rhizobium halophytocola</name>
    <dbReference type="NCBI Taxonomy" id="735519"/>
    <lineage>
        <taxon>Bacteria</taxon>
        <taxon>Pseudomonadati</taxon>
        <taxon>Pseudomonadota</taxon>
        <taxon>Alphaproteobacteria</taxon>
        <taxon>Hyphomicrobiales</taxon>
        <taxon>Rhizobiaceae</taxon>
        <taxon>Rhizobium/Agrobacterium group</taxon>
        <taxon>Rhizobium</taxon>
    </lineage>
</organism>
<gene>
    <name evidence="1" type="ORF">J2Z17_001410</name>
</gene>
<evidence type="ECO:0000313" key="1">
    <source>
        <dbReference type="EMBL" id="MBP1849989.1"/>
    </source>
</evidence>
<sequence length="103" mass="12071">MAVTFKDIDAIKKDAKAFKEFSLSLGRLTSKWNMLMFYFADLDVDQFKAAKYDYLNKFGPTAKIIAKEHMNGWKDPYTCWLNVKKAIKAHLQTEVNQYNKDHK</sequence>
<dbReference type="Proteomes" id="UP000759443">
    <property type="component" value="Unassembled WGS sequence"/>
</dbReference>
<dbReference type="RefSeq" id="WP_209943502.1">
    <property type="nucleotide sequence ID" value="NZ_JAGGJU010000003.1"/>
</dbReference>
<reference evidence="1 2" key="1">
    <citation type="submission" date="2021-03" db="EMBL/GenBank/DDBJ databases">
        <title>Genomic Encyclopedia of Type Strains, Phase IV (KMG-IV): sequencing the most valuable type-strain genomes for metagenomic binning, comparative biology and taxonomic classification.</title>
        <authorList>
            <person name="Goeker M."/>
        </authorList>
    </citation>
    <scope>NUCLEOTIDE SEQUENCE [LARGE SCALE GENOMIC DNA]</scope>
    <source>
        <strain evidence="1 2">DSM 21600</strain>
    </source>
</reference>
<name>A0ABS4DWB7_9HYPH</name>
<dbReference type="EMBL" id="JAGGJU010000003">
    <property type="protein sequence ID" value="MBP1849989.1"/>
    <property type="molecule type" value="Genomic_DNA"/>
</dbReference>
<comment type="caution">
    <text evidence="1">The sequence shown here is derived from an EMBL/GenBank/DDBJ whole genome shotgun (WGS) entry which is preliminary data.</text>
</comment>
<accession>A0ABS4DWB7</accession>